<dbReference type="InterPro" id="IPR000172">
    <property type="entry name" value="GMC_OxRdtase_N"/>
</dbReference>
<dbReference type="Gene3D" id="3.50.50.60">
    <property type="entry name" value="FAD/NAD(P)-binding domain"/>
    <property type="match status" value="1"/>
</dbReference>
<feature type="domain" description="Glucose-methanol-choline oxidoreductase N-terminal" evidence="7">
    <location>
        <begin position="256"/>
        <end position="270"/>
    </location>
</feature>
<evidence type="ECO:0000256" key="4">
    <source>
        <dbReference type="ARBA" id="ARBA00022827"/>
    </source>
</evidence>
<evidence type="ECO:0000313" key="8">
    <source>
        <dbReference type="Proteomes" id="UP000695000"/>
    </source>
</evidence>
<feature type="domain" description="Glucose-methanol-choline oxidoreductase N-terminal" evidence="6">
    <location>
        <begin position="84"/>
        <end position="107"/>
    </location>
</feature>
<accession>A0ABM1MZ65</accession>
<dbReference type="PROSITE" id="PS51257">
    <property type="entry name" value="PROKAR_LIPOPROTEIN"/>
    <property type="match status" value="1"/>
</dbReference>
<dbReference type="Pfam" id="PF00732">
    <property type="entry name" value="GMC_oxred_N"/>
    <property type="match status" value="1"/>
</dbReference>
<sequence>MRNDFDFVIIGGGSAGCVLANRLSENSKWKVLLVEAGDYPSSTTRIPQLLISSWGTEEDWQYRTEPSNNYCLSFKDKRCNWPRGKVLGGTSQLNGMLYIRGIPEDYDSWQRSGNNGWGYKDALKYFIKSENLQSPGYDHNLHGYDGYLKTSRVEVPPVLAKHLSEAADEMGLPKIDEELEIGIGKFLMNLADGTRSDTATAYLSPIRDRTNLVVALNSEATQINFDTNNTVKEVIIKTKNGNVKVRPKKELILSGGTVNSPKLLLASGVGPKEDLEKLHIKVVKNLPVGHNLQDHFVTFGLIIKLNSTSETSPSLEIQDQFKYFTERKGSLAATGITNMAGFFDPAGGSRRMLQFMFFNHLKGSSTFKTMATKLGMNQESMDDILEINKENEIMVMEVILLRPKSTGFIKLASNHVSDKPLIIPNYLKEEEDVNLILDGIEYMKKFIDTESMRKLNAQIINFKAANCDGIEFNTKDYWKCNIRNFGNSLFHPTSTCKMGIKDAVVDMRLKVHGMKNLRVIDASIMPSLVSGNTNAPTIMIAEKGADLIKEDNAE</sequence>
<dbReference type="PROSITE" id="PS00623">
    <property type="entry name" value="GMC_OXRED_1"/>
    <property type="match status" value="1"/>
</dbReference>
<dbReference type="Pfam" id="PF05199">
    <property type="entry name" value="GMC_oxred_C"/>
    <property type="match status" value="1"/>
</dbReference>
<dbReference type="Proteomes" id="UP000695000">
    <property type="component" value="Unplaced"/>
</dbReference>
<dbReference type="Gene3D" id="3.30.560.10">
    <property type="entry name" value="Glucose Oxidase, domain 3"/>
    <property type="match status" value="1"/>
</dbReference>
<evidence type="ECO:0000256" key="3">
    <source>
        <dbReference type="ARBA" id="ARBA00022630"/>
    </source>
</evidence>
<dbReference type="InterPro" id="IPR007867">
    <property type="entry name" value="GMC_OxRtase_C"/>
</dbReference>
<name>A0ABM1MZ65_NICVS</name>
<dbReference type="SUPFAM" id="SSF54373">
    <property type="entry name" value="FAD-linked reductases, C-terminal domain"/>
    <property type="match status" value="1"/>
</dbReference>
<gene>
    <name evidence="9" type="primary">LOC108565089</name>
</gene>
<protein>
    <submittedName>
        <fullName evidence="9">Glucose dehydrogenase [FAD, quinone]-like</fullName>
    </submittedName>
</protein>
<evidence type="ECO:0000256" key="5">
    <source>
        <dbReference type="RuleBase" id="RU003968"/>
    </source>
</evidence>
<keyword evidence="4 5" id="KW-0274">FAD</keyword>
<evidence type="ECO:0000256" key="1">
    <source>
        <dbReference type="ARBA" id="ARBA00001974"/>
    </source>
</evidence>
<keyword evidence="8" id="KW-1185">Reference proteome</keyword>
<evidence type="ECO:0000313" key="9">
    <source>
        <dbReference type="RefSeq" id="XP_017779865.1"/>
    </source>
</evidence>
<dbReference type="GeneID" id="108565089"/>
<organism evidence="8 9">
    <name type="scientific">Nicrophorus vespilloides</name>
    <name type="common">Boreal carrion beetle</name>
    <dbReference type="NCBI Taxonomy" id="110193"/>
    <lineage>
        <taxon>Eukaryota</taxon>
        <taxon>Metazoa</taxon>
        <taxon>Ecdysozoa</taxon>
        <taxon>Arthropoda</taxon>
        <taxon>Hexapoda</taxon>
        <taxon>Insecta</taxon>
        <taxon>Pterygota</taxon>
        <taxon>Neoptera</taxon>
        <taxon>Endopterygota</taxon>
        <taxon>Coleoptera</taxon>
        <taxon>Polyphaga</taxon>
        <taxon>Staphyliniformia</taxon>
        <taxon>Silphidae</taxon>
        <taxon>Nicrophorinae</taxon>
        <taxon>Nicrophorus</taxon>
    </lineage>
</organism>
<dbReference type="PIRSF" id="PIRSF000137">
    <property type="entry name" value="Alcohol_oxidase"/>
    <property type="match status" value="1"/>
</dbReference>
<dbReference type="PANTHER" id="PTHR11552:SF147">
    <property type="entry name" value="CHOLINE DEHYDROGENASE, MITOCHONDRIAL"/>
    <property type="match status" value="1"/>
</dbReference>
<dbReference type="PANTHER" id="PTHR11552">
    <property type="entry name" value="GLUCOSE-METHANOL-CHOLINE GMC OXIDOREDUCTASE"/>
    <property type="match status" value="1"/>
</dbReference>
<evidence type="ECO:0000259" key="7">
    <source>
        <dbReference type="PROSITE" id="PS00624"/>
    </source>
</evidence>
<dbReference type="InterPro" id="IPR012132">
    <property type="entry name" value="GMC_OxRdtase"/>
</dbReference>
<reference evidence="9" key="1">
    <citation type="submission" date="2025-08" db="UniProtKB">
        <authorList>
            <consortium name="RefSeq"/>
        </authorList>
    </citation>
    <scope>IDENTIFICATION</scope>
    <source>
        <tissue evidence="9">Whole Larva</tissue>
    </source>
</reference>
<dbReference type="InterPro" id="IPR036188">
    <property type="entry name" value="FAD/NAD-bd_sf"/>
</dbReference>
<dbReference type="RefSeq" id="XP_017779865.1">
    <property type="nucleotide sequence ID" value="XM_017924376.1"/>
</dbReference>
<evidence type="ECO:0000259" key="6">
    <source>
        <dbReference type="PROSITE" id="PS00623"/>
    </source>
</evidence>
<dbReference type="PROSITE" id="PS00624">
    <property type="entry name" value="GMC_OXRED_2"/>
    <property type="match status" value="1"/>
</dbReference>
<comment type="cofactor">
    <cofactor evidence="1">
        <name>FAD</name>
        <dbReference type="ChEBI" id="CHEBI:57692"/>
    </cofactor>
</comment>
<keyword evidence="3 5" id="KW-0285">Flavoprotein</keyword>
<comment type="similarity">
    <text evidence="2 5">Belongs to the GMC oxidoreductase family.</text>
</comment>
<dbReference type="SUPFAM" id="SSF51905">
    <property type="entry name" value="FAD/NAD(P)-binding domain"/>
    <property type="match status" value="1"/>
</dbReference>
<proteinExistence type="inferred from homology"/>
<evidence type="ECO:0000256" key="2">
    <source>
        <dbReference type="ARBA" id="ARBA00010790"/>
    </source>
</evidence>